<gene>
    <name evidence="1" type="primary">GTF2IRD2</name>
    <name evidence="1" type="ORF">EVAR_70694_1</name>
</gene>
<dbReference type="OrthoDB" id="6611647at2759"/>
<protein>
    <submittedName>
        <fullName evidence="1">General transcription factor II-I repeat domain-containing protein 2</fullName>
    </submittedName>
</protein>
<organism evidence="1 2">
    <name type="scientific">Eumeta variegata</name>
    <name type="common">Bagworm moth</name>
    <name type="synonym">Eumeta japonica</name>
    <dbReference type="NCBI Taxonomy" id="151549"/>
    <lineage>
        <taxon>Eukaryota</taxon>
        <taxon>Metazoa</taxon>
        <taxon>Ecdysozoa</taxon>
        <taxon>Arthropoda</taxon>
        <taxon>Hexapoda</taxon>
        <taxon>Insecta</taxon>
        <taxon>Pterygota</taxon>
        <taxon>Neoptera</taxon>
        <taxon>Endopterygota</taxon>
        <taxon>Lepidoptera</taxon>
        <taxon>Glossata</taxon>
        <taxon>Ditrysia</taxon>
        <taxon>Tineoidea</taxon>
        <taxon>Psychidae</taxon>
        <taxon>Oiketicinae</taxon>
        <taxon>Eumeta</taxon>
    </lineage>
</organism>
<comment type="caution">
    <text evidence="1">The sequence shown here is derived from an EMBL/GenBank/DDBJ whole genome shotgun (WGS) entry which is preliminary data.</text>
</comment>
<accession>A0A4C1T6W0</accession>
<reference evidence="1 2" key="1">
    <citation type="journal article" date="2019" name="Commun. Biol.">
        <title>The bagworm genome reveals a unique fibroin gene that provides high tensile strength.</title>
        <authorList>
            <person name="Kono N."/>
            <person name="Nakamura H."/>
            <person name="Ohtoshi R."/>
            <person name="Tomita M."/>
            <person name="Numata K."/>
            <person name="Arakawa K."/>
        </authorList>
    </citation>
    <scope>NUCLEOTIDE SEQUENCE [LARGE SCALE GENOMIC DNA]</scope>
</reference>
<evidence type="ECO:0000313" key="2">
    <source>
        <dbReference type="Proteomes" id="UP000299102"/>
    </source>
</evidence>
<sequence>MARTLVQFYLSYRALDEGTDLSDTAQLALFTRGVNKEFTVTEELLVLQTLKGTTAGEDIFNGKPSFGLPWSKLFGASSSGVSVLGCYRPSARMNLAVARIMLNLLLAVADEPLTRGRPSFKWRLIVVSDHASPPSTANSGISRAAFVAPAIQSDEIFPFAAVAR</sequence>
<dbReference type="AlphaFoldDB" id="A0A4C1T6W0"/>
<dbReference type="EMBL" id="BGZK01004664">
    <property type="protein sequence ID" value="GBP10233.1"/>
    <property type="molecule type" value="Genomic_DNA"/>
</dbReference>
<dbReference type="Proteomes" id="UP000299102">
    <property type="component" value="Unassembled WGS sequence"/>
</dbReference>
<dbReference type="PANTHER" id="PTHR45913:SF5">
    <property type="entry name" value="GENERAL TRANSCRIPTION FACTOR II-I REPEAT DOMAIN-CONTAINING PROTEIN 2A-LIKE PROTEIN"/>
    <property type="match status" value="1"/>
</dbReference>
<dbReference type="PANTHER" id="PTHR45913">
    <property type="entry name" value="EPM2A-INTERACTING PROTEIN 1"/>
    <property type="match status" value="1"/>
</dbReference>
<dbReference type="STRING" id="151549.A0A4C1T6W0"/>
<keyword evidence="2" id="KW-1185">Reference proteome</keyword>
<name>A0A4C1T6W0_EUMVA</name>
<evidence type="ECO:0000313" key="1">
    <source>
        <dbReference type="EMBL" id="GBP10233.1"/>
    </source>
</evidence>
<proteinExistence type="predicted"/>